<protein>
    <recommendedName>
        <fullName evidence="1">Glycosyl transferase family 1 domain-containing protein</fullName>
    </recommendedName>
</protein>
<dbReference type="RefSeq" id="WP_097783455.1">
    <property type="nucleotide sequence ID" value="NZ_JAQCXO010000005.1"/>
</dbReference>
<organism evidence="2 3">
    <name type="scientific">Faecalibacterium prausnitzii</name>
    <dbReference type="NCBI Taxonomy" id="853"/>
    <lineage>
        <taxon>Bacteria</taxon>
        <taxon>Bacillati</taxon>
        <taxon>Bacillota</taxon>
        <taxon>Clostridia</taxon>
        <taxon>Eubacteriales</taxon>
        <taxon>Oscillospiraceae</taxon>
        <taxon>Faecalibacterium</taxon>
    </lineage>
</organism>
<name>A0A2A6ZYS9_9FIRM</name>
<dbReference type="Proteomes" id="UP000219901">
    <property type="component" value="Unassembled WGS sequence"/>
</dbReference>
<dbReference type="GO" id="GO:0016757">
    <property type="term" value="F:glycosyltransferase activity"/>
    <property type="evidence" value="ECO:0007669"/>
    <property type="project" value="InterPro"/>
</dbReference>
<dbReference type="Gene3D" id="3.40.50.2000">
    <property type="entry name" value="Glycogen Phosphorylase B"/>
    <property type="match status" value="2"/>
</dbReference>
<dbReference type="InterPro" id="IPR001296">
    <property type="entry name" value="Glyco_trans_1"/>
</dbReference>
<sequence>MKRILYIGGFELPDKNAAAHRVLAIAKGLRDSGNEVVFMGVSKDNRETDVLKTKSEVQGFITYSVPYPQGNSDWVKYLTDPKPAEKLMKVCGPFDGVICYNYQAVAFDRLRKFCRANKIKIYSDCTEWYNTNGASLPFKILKGFDTWYRMTVVQKKLDGIIAISNYLKNYYQSCKNVVVIPPLVDFCEEKWSVEAENLGEGVNFIYSGQPGKKDKIGEIVTAFSKVAENGNCKLFVVGINKEQFLKSNPQFTAADVPESVAFLGRVPHEQSIAYLKGADCSLIIRDSTRTNNAGFPTKFAEAVTVGVDVIATDISDLKIYSKKSNNVMIVEETLEETMAKFASVMPREKKERKLCDLFDYRKWTKNIEALIG</sequence>
<dbReference type="PANTHER" id="PTHR12526">
    <property type="entry name" value="GLYCOSYLTRANSFERASE"/>
    <property type="match status" value="1"/>
</dbReference>
<dbReference type="Pfam" id="PF00534">
    <property type="entry name" value="Glycos_transf_1"/>
    <property type="match status" value="1"/>
</dbReference>
<gene>
    <name evidence="2" type="ORF">CGS55_10220</name>
</gene>
<comment type="caution">
    <text evidence="2">The sequence shown here is derived from an EMBL/GenBank/DDBJ whole genome shotgun (WGS) entry which is preliminary data.</text>
</comment>
<reference evidence="2 3" key="1">
    <citation type="journal article" date="2017" name="Front. Microbiol.">
        <title>New Insights into the Diversity of the Genus Faecalibacterium.</title>
        <authorList>
            <person name="Benevides L."/>
            <person name="Burman S."/>
            <person name="Martin R."/>
            <person name="Robert V."/>
            <person name="Thomas M."/>
            <person name="Miquel S."/>
            <person name="Chain F."/>
            <person name="Sokol H."/>
            <person name="Bermudez-Humaran L.G."/>
            <person name="Morrison M."/>
            <person name="Langella P."/>
            <person name="Azevedo V.A."/>
            <person name="Chatel J.M."/>
            <person name="Soares S."/>
        </authorList>
    </citation>
    <scope>NUCLEOTIDE SEQUENCE [LARGE SCALE GENOMIC DNA]</scope>
    <source>
        <strain evidence="2 3">CNCM I 4546</strain>
    </source>
</reference>
<evidence type="ECO:0000313" key="3">
    <source>
        <dbReference type="Proteomes" id="UP000219901"/>
    </source>
</evidence>
<dbReference type="AlphaFoldDB" id="A0A2A6ZYS9"/>
<evidence type="ECO:0000313" key="2">
    <source>
        <dbReference type="EMBL" id="PDX72079.1"/>
    </source>
</evidence>
<proteinExistence type="predicted"/>
<evidence type="ECO:0000259" key="1">
    <source>
        <dbReference type="Pfam" id="PF00534"/>
    </source>
</evidence>
<dbReference type="PANTHER" id="PTHR12526:SF630">
    <property type="entry name" value="GLYCOSYLTRANSFERASE"/>
    <property type="match status" value="1"/>
</dbReference>
<dbReference type="SUPFAM" id="SSF53756">
    <property type="entry name" value="UDP-Glycosyltransferase/glycogen phosphorylase"/>
    <property type="match status" value="1"/>
</dbReference>
<accession>A0A2A6ZYS9</accession>
<feature type="domain" description="Glycosyl transferase family 1" evidence="1">
    <location>
        <begin position="203"/>
        <end position="351"/>
    </location>
</feature>
<dbReference type="EMBL" id="NMTV01000060">
    <property type="protein sequence ID" value="PDX72079.1"/>
    <property type="molecule type" value="Genomic_DNA"/>
</dbReference>